<dbReference type="OrthoDB" id="502624at2"/>
<dbReference type="EMBL" id="VUOB01000072">
    <property type="protein sequence ID" value="KAA2252825.1"/>
    <property type="molecule type" value="Genomic_DNA"/>
</dbReference>
<dbReference type="RefSeq" id="WP_149854035.1">
    <property type="nucleotide sequence ID" value="NZ_VUOB01000072.1"/>
</dbReference>
<dbReference type="GO" id="GO:0005506">
    <property type="term" value="F:iron ion binding"/>
    <property type="evidence" value="ECO:0007669"/>
    <property type="project" value="InterPro"/>
</dbReference>
<dbReference type="AlphaFoldDB" id="A0A5B2WN48"/>
<accession>A0A5B2WN48</accession>
<evidence type="ECO:0000256" key="4">
    <source>
        <dbReference type="ARBA" id="ARBA00023002"/>
    </source>
</evidence>
<dbReference type="FunFam" id="1.10.630.10:FF:000018">
    <property type="entry name" value="Cytochrome P450 monooxygenase"/>
    <property type="match status" value="1"/>
</dbReference>
<dbReference type="PANTHER" id="PTHR46696">
    <property type="entry name" value="P450, PUTATIVE (EUROFUNG)-RELATED"/>
    <property type="match status" value="1"/>
</dbReference>
<evidence type="ECO:0000313" key="7">
    <source>
        <dbReference type="EMBL" id="KAA2252825.1"/>
    </source>
</evidence>
<dbReference type="Pfam" id="PF00067">
    <property type="entry name" value="p450"/>
    <property type="match status" value="1"/>
</dbReference>
<gene>
    <name evidence="7" type="ORF">F0L68_34235</name>
</gene>
<reference evidence="7 8" key="2">
    <citation type="submission" date="2019-09" db="EMBL/GenBank/DDBJ databases">
        <authorList>
            <person name="Jin C."/>
        </authorList>
    </citation>
    <scope>NUCLEOTIDE SEQUENCE [LARGE SCALE GENOMIC DNA]</scope>
    <source>
        <strain evidence="7 8">AN110305</strain>
    </source>
</reference>
<dbReference type="GO" id="GO:0004497">
    <property type="term" value="F:monooxygenase activity"/>
    <property type="evidence" value="ECO:0007669"/>
    <property type="project" value="UniProtKB-KW"/>
</dbReference>
<keyword evidence="5" id="KW-0408">Iron</keyword>
<dbReference type="Gene3D" id="1.10.630.10">
    <property type="entry name" value="Cytochrome P450"/>
    <property type="match status" value="1"/>
</dbReference>
<name>A0A5B2WN48_9PSEU</name>
<evidence type="ECO:0000256" key="3">
    <source>
        <dbReference type="ARBA" id="ARBA00022723"/>
    </source>
</evidence>
<keyword evidence="4" id="KW-0560">Oxidoreductase</keyword>
<dbReference type="GO" id="GO:0016705">
    <property type="term" value="F:oxidoreductase activity, acting on paired donors, with incorporation or reduction of molecular oxygen"/>
    <property type="evidence" value="ECO:0007669"/>
    <property type="project" value="InterPro"/>
</dbReference>
<organism evidence="7 8">
    <name type="scientific">Solihabitans fulvus</name>
    <dbReference type="NCBI Taxonomy" id="1892852"/>
    <lineage>
        <taxon>Bacteria</taxon>
        <taxon>Bacillati</taxon>
        <taxon>Actinomycetota</taxon>
        <taxon>Actinomycetes</taxon>
        <taxon>Pseudonocardiales</taxon>
        <taxon>Pseudonocardiaceae</taxon>
        <taxon>Solihabitans</taxon>
    </lineage>
</organism>
<sequence>MTLLTREVMLDPYPAYGRLREADPVCWDDQLHGWVLTRFDDVQAALRDHETFSSRRVDALVASRGGTISPEMARFVRLSSTWMWMLDPPEHARVRGLVAEGFTPRAIRRMRPLVEKIVADLVNALADKGTFDLVADLARHVPALVVVDLFGLPCADAAMLAAWCDAIKVFLGGALDLGAAGPPAARALGEMIDYLDEAVRARVGDPRDDLISRIMAARDGEDRLSEDELRANLLLLIMAGFETSIDTIGNVLRGLLSQRAQWDLLLADPSLIPTAVDELIRHDGTIQLTHRLLTRDLEIDGVRLERGQLAFLMRGAANRDPAKFTEPDRIDVSRKETGHLGLGHGLHYCIGAGLARMEGAAVLAALTTRMPDLALLPDDPPVQRADSLQFRGLASLPATAGER</sequence>
<protein>
    <submittedName>
        <fullName evidence="7">Cytochrome P450</fullName>
    </submittedName>
</protein>
<evidence type="ECO:0000256" key="6">
    <source>
        <dbReference type="ARBA" id="ARBA00023033"/>
    </source>
</evidence>
<comment type="caution">
    <text evidence="7">The sequence shown here is derived from an EMBL/GenBank/DDBJ whole genome shotgun (WGS) entry which is preliminary data.</text>
</comment>
<keyword evidence="3" id="KW-0479">Metal-binding</keyword>
<proteinExistence type="inferred from homology"/>
<keyword evidence="8" id="KW-1185">Reference proteome</keyword>
<comment type="similarity">
    <text evidence="1">Belongs to the cytochrome P450 family.</text>
</comment>
<keyword evidence="6" id="KW-0503">Monooxygenase</keyword>
<keyword evidence="2" id="KW-0349">Heme</keyword>
<evidence type="ECO:0000256" key="1">
    <source>
        <dbReference type="ARBA" id="ARBA00010617"/>
    </source>
</evidence>
<evidence type="ECO:0000313" key="8">
    <source>
        <dbReference type="Proteomes" id="UP000323454"/>
    </source>
</evidence>
<dbReference type="GO" id="GO:0020037">
    <property type="term" value="F:heme binding"/>
    <property type="evidence" value="ECO:0007669"/>
    <property type="project" value="InterPro"/>
</dbReference>
<dbReference type="PANTHER" id="PTHR46696:SF1">
    <property type="entry name" value="CYTOCHROME P450 YJIB-RELATED"/>
    <property type="match status" value="1"/>
</dbReference>
<dbReference type="PRINTS" id="PR00359">
    <property type="entry name" value="BP450"/>
</dbReference>
<dbReference type="InterPro" id="IPR036396">
    <property type="entry name" value="Cyt_P450_sf"/>
</dbReference>
<dbReference type="CDD" id="cd20625">
    <property type="entry name" value="CYP164-like"/>
    <property type="match status" value="1"/>
</dbReference>
<evidence type="ECO:0000256" key="2">
    <source>
        <dbReference type="ARBA" id="ARBA00022617"/>
    </source>
</evidence>
<dbReference type="SUPFAM" id="SSF48264">
    <property type="entry name" value="Cytochrome P450"/>
    <property type="match status" value="1"/>
</dbReference>
<evidence type="ECO:0000256" key="5">
    <source>
        <dbReference type="ARBA" id="ARBA00023004"/>
    </source>
</evidence>
<dbReference type="Proteomes" id="UP000323454">
    <property type="component" value="Unassembled WGS sequence"/>
</dbReference>
<dbReference type="InterPro" id="IPR001128">
    <property type="entry name" value="Cyt_P450"/>
</dbReference>
<reference evidence="7 8" key="1">
    <citation type="submission" date="2019-09" db="EMBL/GenBank/DDBJ databases">
        <title>Goodfellowia gen. nov., a new genus of the Pseudonocardineae related to Actinoalloteichus, containing Goodfellowia coeruleoviolacea gen. nov., comb. nov. gen. nov., comb. nov.</title>
        <authorList>
            <person name="Labeda D."/>
        </authorList>
    </citation>
    <scope>NUCLEOTIDE SEQUENCE [LARGE SCALE GENOMIC DNA]</scope>
    <source>
        <strain evidence="7 8">AN110305</strain>
    </source>
</reference>
<dbReference type="InterPro" id="IPR002397">
    <property type="entry name" value="Cyt_P450_B"/>
</dbReference>